<dbReference type="EMBL" id="SJDL01000007">
    <property type="protein sequence ID" value="TBW57626.1"/>
    <property type="molecule type" value="Genomic_DNA"/>
</dbReference>
<proteinExistence type="predicted"/>
<gene>
    <name evidence="6" type="ORF">EZI54_06180</name>
</gene>
<protein>
    <submittedName>
        <fullName evidence="6">GntR family transcriptional regulator</fullName>
    </submittedName>
</protein>
<dbReference type="InterPro" id="IPR036388">
    <property type="entry name" value="WH-like_DNA-bd_sf"/>
</dbReference>
<evidence type="ECO:0000313" key="7">
    <source>
        <dbReference type="Proteomes" id="UP000313645"/>
    </source>
</evidence>
<dbReference type="InterPro" id="IPR011711">
    <property type="entry name" value="GntR_C"/>
</dbReference>
<dbReference type="PANTHER" id="PTHR43537:SF53">
    <property type="entry name" value="HTH-TYPE TRANSCRIPTIONAL REPRESSOR NANR"/>
    <property type="match status" value="1"/>
</dbReference>
<keyword evidence="3" id="KW-0804">Transcription</keyword>
<name>A0ABY1ZMJ6_9GAMM</name>
<evidence type="ECO:0000256" key="2">
    <source>
        <dbReference type="ARBA" id="ARBA00023125"/>
    </source>
</evidence>
<dbReference type="RefSeq" id="WP_131480108.1">
    <property type="nucleotide sequence ID" value="NZ_SJDL01000007.1"/>
</dbReference>
<feature type="compositionally biased region" description="Polar residues" evidence="4">
    <location>
        <begin position="1"/>
        <end position="13"/>
    </location>
</feature>
<dbReference type="Gene3D" id="1.10.10.10">
    <property type="entry name" value="Winged helix-like DNA-binding domain superfamily/Winged helix DNA-binding domain"/>
    <property type="match status" value="1"/>
</dbReference>
<dbReference type="SUPFAM" id="SSF46785">
    <property type="entry name" value="Winged helix' DNA-binding domain"/>
    <property type="match status" value="1"/>
</dbReference>
<dbReference type="Gene3D" id="1.20.120.530">
    <property type="entry name" value="GntR ligand-binding domain-like"/>
    <property type="match status" value="1"/>
</dbReference>
<comment type="caution">
    <text evidence="6">The sequence shown here is derived from an EMBL/GenBank/DDBJ whole genome shotgun (WGS) entry which is preliminary data.</text>
</comment>
<dbReference type="InterPro" id="IPR036390">
    <property type="entry name" value="WH_DNA-bd_sf"/>
</dbReference>
<dbReference type="PANTHER" id="PTHR43537">
    <property type="entry name" value="TRANSCRIPTIONAL REGULATOR, GNTR FAMILY"/>
    <property type="match status" value="1"/>
</dbReference>
<accession>A0ABY1ZMJ6</accession>
<dbReference type="InterPro" id="IPR008920">
    <property type="entry name" value="TF_FadR/GntR_C"/>
</dbReference>
<dbReference type="InterPro" id="IPR000524">
    <property type="entry name" value="Tscrpt_reg_HTH_GntR"/>
</dbReference>
<keyword evidence="1" id="KW-0805">Transcription regulation</keyword>
<dbReference type="PROSITE" id="PS50949">
    <property type="entry name" value="HTH_GNTR"/>
    <property type="match status" value="1"/>
</dbReference>
<feature type="region of interest" description="Disordered" evidence="4">
    <location>
        <begin position="1"/>
        <end position="30"/>
    </location>
</feature>
<organism evidence="6 7">
    <name type="scientific">Marinobacter halodurans</name>
    <dbReference type="NCBI Taxonomy" id="2528979"/>
    <lineage>
        <taxon>Bacteria</taxon>
        <taxon>Pseudomonadati</taxon>
        <taxon>Pseudomonadota</taxon>
        <taxon>Gammaproteobacteria</taxon>
        <taxon>Pseudomonadales</taxon>
        <taxon>Marinobacteraceae</taxon>
        <taxon>Marinobacter</taxon>
    </lineage>
</organism>
<dbReference type="Proteomes" id="UP000313645">
    <property type="component" value="Unassembled WGS sequence"/>
</dbReference>
<dbReference type="Pfam" id="PF00392">
    <property type="entry name" value="GntR"/>
    <property type="match status" value="1"/>
</dbReference>
<reference evidence="6 7" key="1">
    <citation type="submission" date="2019-02" db="EMBL/GenBank/DDBJ databases">
        <title>Marinobacter halodurans sp. nov., a marine bacterium isolated from sea tidal flat.</title>
        <authorList>
            <person name="Yoo Y."/>
            <person name="Lee D.W."/>
            <person name="Kim B.S."/>
            <person name="Kim J.-J."/>
        </authorList>
    </citation>
    <scope>NUCLEOTIDE SEQUENCE [LARGE SCALE GENOMIC DNA]</scope>
    <source>
        <strain evidence="6 7">YJ-S3-2</strain>
    </source>
</reference>
<dbReference type="SMART" id="SM00895">
    <property type="entry name" value="FCD"/>
    <property type="match status" value="1"/>
</dbReference>
<dbReference type="Pfam" id="PF07729">
    <property type="entry name" value="FCD"/>
    <property type="match status" value="1"/>
</dbReference>
<feature type="domain" description="HTH gntR-type" evidence="5">
    <location>
        <begin position="30"/>
        <end position="97"/>
    </location>
</feature>
<keyword evidence="7" id="KW-1185">Reference proteome</keyword>
<evidence type="ECO:0000256" key="3">
    <source>
        <dbReference type="ARBA" id="ARBA00023163"/>
    </source>
</evidence>
<evidence type="ECO:0000256" key="1">
    <source>
        <dbReference type="ARBA" id="ARBA00023015"/>
    </source>
</evidence>
<evidence type="ECO:0000259" key="5">
    <source>
        <dbReference type="PROSITE" id="PS50949"/>
    </source>
</evidence>
<dbReference type="SMART" id="SM00345">
    <property type="entry name" value="HTH_GNTR"/>
    <property type="match status" value="1"/>
</dbReference>
<evidence type="ECO:0000313" key="6">
    <source>
        <dbReference type="EMBL" id="TBW57626.1"/>
    </source>
</evidence>
<evidence type="ECO:0000256" key="4">
    <source>
        <dbReference type="SAM" id="MobiDB-lite"/>
    </source>
</evidence>
<keyword evidence="2" id="KW-0238">DNA-binding</keyword>
<dbReference type="SUPFAM" id="SSF48008">
    <property type="entry name" value="GntR ligand-binding domain-like"/>
    <property type="match status" value="1"/>
</dbReference>
<sequence length="252" mass="27775">MSQSWAAPESTATGHEPATPKRQKKRGDGAERLDTIYRSISDAVIEHRLKPGVRLREDALAEVFGVSRTGIRKVLQRLALEQLVTLTPRRGASVTRPSVDEAKDVFEARQMVECGLMEAAARRITAADVKSLRDMARREREALRNREQRVAIKCSAAFHGRLAELSGNKTLADFVGQLCSRSSLILAVYGNTGHLGCESHDHDNLIELLAAGEGRKARDFMGRHLKSIEASLSIVEEPEAAPDLRDIFSVNP</sequence>